<feature type="non-terminal residue" evidence="1">
    <location>
        <position position="54"/>
    </location>
</feature>
<name>A0A0D2IXI0_9CHLO</name>
<proteinExistence type="predicted"/>
<reference evidence="1 2" key="1">
    <citation type="journal article" date="2013" name="BMC Genomics">
        <title>Reconstruction of the lipid metabolism for the microalga Monoraphidium neglectum from its genome sequence reveals characteristics suitable for biofuel production.</title>
        <authorList>
            <person name="Bogen C."/>
            <person name="Al-Dilaimi A."/>
            <person name="Albersmeier A."/>
            <person name="Wichmann J."/>
            <person name="Grundmann M."/>
            <person name="Rupp O."/>
            <person name="Lauersen K.J."/>
            <person name="Blifernez-Klassen O."/>
            <person name="Kalinowski J."/>
            <person name="Goesmann A."/>
            <person name="Mussgnug J.H."/>
            <person name="Kruse O."/>
        </authorList>
    </citation>
    <scope>NUCLEOTIDE SEQUENCE [LARGE SCALE GENOMIC DNA]</scope>
    <source>
        <strain evidence="1 2">SAG 48.87</strain>
    </source>
</reference>
<dbReference type="KEGG" id="mng:MNEG_15331"/>
<dbReference type="GeneID" id="25732982"/>
<evidence type="ECO:0000313" key="1">
    <source>
        <dbReference type="EMBL" id="KIY92632.1"/>
    </source>
</evidence>
<sequence length="54" mass="5323">MRRAMGAPTPPLTRYKLRPRTFGERDAAAAHAEAGAAAAAVTGTAGAEGVAASA</sequence>
<gene>
    <name evidence="1" type="ORF">MNEG_15331</name>
</gene>
<dbReference type="RefSeq" id="XP_013891652.1">
    <property type="nucleotide sequence ID" value="XM_014036198.1"/>
</dbReference>
<dbReference type="EMBL" id="KK105449">
    <property type="protein sequence ID" value="KIY92632.1"/>
    <property type="molecule type" value="Genomic_DNA"/>
</dbReference>
<protein>
    <submittedName>
        <fullName evidence="1">Uncharacterized protein</fullName>
    </submittedName>
</protein>
<evidence type="ECO:0000313" key="2">
    <source>
        <dbReference type="Proteomes" id="UP000054498"/>
    </source>
</evidence>
<organism evidence="1 2">
    <name type="scientific">Monoraphidium neglectum</name>
    <dbReference type="NCBI Taxonomy" id="145388"/>
    <lineage>
        <taxon>Eukaryota</taxon>
        <taxon>Viridiplantae</taxon>
        <taxon>Chlorophyta</taxon>
        <taxon>core chlorophytes</taxon>
        <taxon>Chlorophyceae</taxon>
        <taxon>CS clade</taxon>
        <taxon>Sphaeropleales</taxon>
        <taxon>Selenastraceae</taxon>
        <taxon>Monoraphidium</taxon>
    </lineage>
</organism>
<accession>A0A0D2IXI0</accession>
<dbReference type="AlphaFoldDB" id="A0A0D2IXI0"/>
<keyword evidence="2" id="KW-1185">Reference proteome</keyword>
<dbReference type="Proteomes" id="UP000054498">
    <property type="component" value="Unassembled WGS sequence"/>
</dbReference>